<name>A0A290HNZ9_9BACT</name>
<proteinExistence type="predicted"/>
<dbReference type="NCBIfam" id="TIGR03915">
    <property type="entry name" value="SAM_7_link_chp"/>
    <property type="match status" value="1"/>
</dbReference>
<dbReference type="OrthoDB" id="5290748at2"/>
<evidence type="ECO:0000313" key="2">
    <source>
        <dbReference type="EMBL" id="ATB69458.1"/>
    </source>
</evidence>
<protein>
    <recommendedName>
        <fullName evidence="1">DUF4130 domain-containing protein</fullName>
    </recommendedName>
</protein>
<evidence type="ECO:0000259" key="1">
    <source>
        <dbReference type="Pfam" id="PF13566"/>
    </source>
</evidence>
<accession>A0A290HNZ9</accession>
<organism evidence="2 3">
    <name type="scientific">Sulfurospirillum diekertiae</name>
    <dbReference type="NCBI Taxonomy" id="1854492"/>
    <lineage>
        <taxon>Bacteria</taxon>
        <taxon>Pseudomonadati</taxon>
        <taxon>Campylobacterota</taxon>
        <taxon>Epsilonproteobacteria</taxon>
        <taxon>Campylobacterales</taxon>
        <taxon>Sulfurospirillaceae</taxon>
        <taxon>Sulfurospirillum</taxon>
    </lineage>
</organism>
<dbReference type="Pfam" id="PF13566">
    <property type="entry name" value="DUF4130"/>
    <property type="match status" value="1"/>
</dbReference>
<dbReference type="InterPro" id="IPR025404">
    <property type="entry name" value="DUF4130"/>
</dbReference>
<evidence type="ECO:0000313" key="3">
    <source>
        <dbReference type="Proteomes" id="UP000217349"/>
    </source>
</evidence>
<dbReference type="KEGG" id="sulj:SJPD1_1348"/>
<dbReference type="EMBL" id="CP023275">
    <property type="protein sequence ID" value="ATB69458.1"/>
    <property type="molecule type" value="Genomic_DNA"/>
</dbReference>
<dbReference type="InterPro" id="IPR023875">
    <property type="entry name" value="DNA_repair_put"/>
</dbReference>
<gene>
    <name evidence="2" type="ORF">SJPD1_1348</name>
</gene>
<dbReference type="AlphaFoldDB" id="A0A290HNZ9"/>
<dbReference type="Proteomes" id="UP000217349">
    <property type="component" value="Chromosome"/>
</dbReference>
<reference evidence="3" key="1">
    <citation type="submission" date="2017-09" db="EMBL/GenBank/DDBJ databases">
        <title>The complete genome of Sulfurospirillum sp. JPD-1.</title>
        <authorList>
            <person name="Goris T."/>
        </authorList>
    </citation>
    <scope>NUCLEOTIDE SEQUENCE [LARGE SCALE GENOMIC DNA]</scope>
    <source>
        <strain evidence="3">JPD-1</strain>
    </source>
</reference>
<feature type="domain" description="DUF4130" evidence="1">
    <location>
        <begin position="82"/>
        <end position="240"/>
    </location>
</feature>
<sequence>MILLYDGSFEGFLSLVYEVYYEKLEVSTIVKQMPQSLLFERFHEVFTDEANARKVLDAITKHFTHEQQHTIFHSVLCDTRDYEMALLEYIRIGFKNPKELRNINNTHLFYIQNLEKELLSLVHKMYGFTRFEELEDGTLYAKIETKFNIVPFLADHFCKRLGNIPFIIHDVKRALAFVKNDELREIRSIATFDAPTYSSEEEKFKALWKTFFKSATVESRYNPKLQKSWVPLLYRTYMSEFQIERVNAQAQSF</sequence>
<dbReference type="RefSeq" id="WP_096046528.1">
    <property type="nucleotide sequence ID" value="NZ_CP023275.1"/>
</dbReference>